<organism evidence="2 3">
    <name type="scientific">Brachionus plicatilis</name>
    <name type="common">Marine rotifer</name>
    <name type="synonym">Brachionus muelleri</name>
    <dbReference type="NCBI Taxonomy" id="10195"/>
    <lineage>
        <taxon>Eukaryota</taxon>
        <taxon>Metazoa</taxon>
        <taxon>Spiralia</taxon>
        <taxon>Gnathifera</taxon>
        <taxon>Rotifera</taxon>
        <taxon>Eurotatoria</taxon>
        <taxon>Monogononta</taxon>
        <taxon>Pseudotrocha</taxon>
        <taxon>Ploima</taxon>
        <taxon>Brachionidae</taxon>
        <taxon>Brachionus</taxon>
    </lineage>
</organism>
<sequence>MKAYNTIRETSLLDNWCRIIKRVEPNQPIPESFEKSLQYFNLSTILDDLNYLALRILDYQAERKRLFLIKKNKKPPTAKNHQLPTTNFQHLPTANNH</sequence>
<protein>
    <submittedName>
        <fullName evidence="2">Uncharacterized protein</fullName>
    </submittedName>
</protein>
<evidence type="ECO:0000256" key="1">
    <source>
        <dbReference type="SAM" id="MobiDB-lite"/>
    </source>
</evidence>
<evidence type="ECO:0000313" key="3">
    <source>
        <dbReference type="Proteomes" id="UP000276133"/>
    </source>
</evidence>
<name>A0A3M7RDY5_BRAPC</name>
<reference evidence="2 3" key="1">
    <citation type="journal article" date="2018" name="Sci. Rep.">
        <title>Genomic signatures of local adaptation to the degree of environmental predictability in rotifers.</title>
        <authorList>
            <person name="Franch-Gras L."/>
            <person name="Hahn C."/>
            <person name="Garcia-Roger E.M."/>
            <person name="Carmona M.J."/>
            <person name="Serra M."/>
            <person name="Gomez A."/>
        </authorList>
    </citation>
    <scope>NUCLEOTIDE SEQUENCE [LARGE SCALE GENOMIC DNA]</scope>
    <source>
        <strain evidence="2">HYR1</strain>
    </source>
</reference>
<accession>A0A3M7RDY5</accession>
<dbReference type="AlphaFoldDB" id="A0A3M7RDY5"/>
<comment type="caution">
    <text evidence="2">The sequence shown here is derived from an EMBL/GenBank/DDBJ whole genome shotgun (WGS) entry which is preliminary data.</text>
</comment>
<dbReference type="EMBL" id="REGN01003627">
    <property type="protein sequence ID" value="RNA21681.1"/>
    <property type="molecule type" value="Genomic_DNA"/>
</dbReference>
<evidence type="ECO:0000313" key="2">
    <source>
        <dbReference type="EMBL" id="RNA21681.1"/>
    </source>
</evidence>
<feature type="compositionally biased region" description="Polar residues" evidence="1">
    <location>
        <begin position="79"/>
        <end position="97"/>
    </location>
</feature>
<dbReference type="Proteomes" id="UP000276133">
    <property type="component" value="Unassembled WGS sequence"/>
</dbReference>
<feature type="region of interest" description="Disordered" evidence="1">
    <location>
        <begin position="72"/>
        <end position="97"/>
    </location>
</feature>
<proteinExistence type="predicted"/>
<keyword evidence="3" id="KW-1185">Reference proteome</keyword>
<gene>
    <name evidence="2" type="ORF">BpHYR1_049477</name>
</gene>